<sequence>MKPHISKPRGLVWTKKGTATRGLGPWVFVGAPNVVKVWNIQTNVEFNLDAATGQVHAMVVGNEMLFAGTQDGAILVWKGGSETNPFRPAATLKGHTRAVGSVDHTIRVWELETLQCVITPNEHSDVVMSLICWDLYLISCSLDCAIKVWAATKEGNLQVIYTHSAEHGFLDLSGMTDSEVEPILLCSCSDNSVRLYKLPSFTERGRLFANVRTVEVGPGGLFFTGDAAGLLSAWKWTNDAGFKVSLHEPLLWWASCKKAH</sequence>
<evidence type="ECO:0000313" key="2">
    <source>
        <dbReference type="Proteomes" id="UP000327157"/>
    </source>
</evidence>
<dbReference type="Proteomes" id="UP000327157">
    <property type="component" value="Chromosome 10"/>
</dbReference>
<dbReference type="InterPro" id="IPR001680">
    <property type="entry name" value="WD40_rpt"/>
</dbReference>
<dbReference type="Gene3D" id="2.130.10.10">
    <property type="entry name" value="YVTN repeat-like/Quinoprotein amine dehydrogenase"/>
    <property type="match status" value="1"/>
</dbReference>
<dbReference type="Pfam" id="PF00400">
    <property type="entry name" value="WD40"/>
    <property type="match status" value="1"/>
</dbReference>
<name>A0A5N5FXY6_9ROSA</name>
<dbReference type="InterPro" id="IPR015943">
    <property type="entry name" value="WD40/YVTN_repeat-like_dom_sf"/>
</dbReference>
<dbReference type="EMBL" id="SMOL01000695">
    <property type="protein sequence ID" value="KAB2603164.1"/>
    <property type="molecule type" value="Genomic_DNA"/>
</dbReference>
<gene>
    <name evidence="1" type="ORF">D8674_004169</name>
</gene>
<dbReference type="AlphaFoldDB" id="A0A5N5FXY6"/>
<organism evidence="1 2">
    <name type="scientific">Pyrus ussuriensis x Pyrus communis</name>
    <dbReference type="NCBI Taxonomy" id="2448454"/>
    <lineage>
        <taxon>Eukaryota</taxon>
        <taxon>Viridiplantae</taxon>
        <taxon>Streptophyta</taxon>
        <taxon>Embryophyta</taxon>
        <taxon>Tracheophyta</taxon>
        <taxon>Spermatophyta</taxon>
        <taxon>Magnoliopsida</taxon>
        <taxon>eudicotyledons</taxon>
        <taxon>Gunneridae</taxon>
        <taxon>Pentapetalae</taxon>
        <taxon>rosids</taxon>
        <taxon>fabids</taxon>
        <taxon>Rosales</taxon>
        <taxon>Rosaceae</taxon>
        <taxon>Amygdaloideae</taxon>
        <taxon>Maleae</taxon>
        <taxon>Pyrus</taxon>
    </lineage>
</organism>
<protein>
    <submittedName>
        <fullName evidence="1">Zinc finger CCCH domain-containing protein 48-like</fullName>
    </submittedName>
</protein>
<dbReference type="InterPro" id="IPR044715">
    <property type="entry name" value="WDR86-like"/>
</dbReference>
<reference evidence="1 2" key="1">
    <citation type="submission" date="2019-09" db="EMBL/GenBank/DDBJ databases">
        <authorList>
            <person name="Ou C."/>
        </authorList>
    </citation>
    <scope>NUCLEOTIDE SEQUENCE [LARGE SCALE GENOMIC DNA]</scope>
    <source>
        <strain evidence="1">S2</strain>
        <tissue evidence="1">Leaf</tissue>
    </source>
</reference>
<dbReference type="SMART" id="SM00320">
    <property type="entry name" value="WD40"/>
    <property type="match status" value="4"/>
</dbReference>
<proteinExistence type="predicted"/>
<dbReference type="SUPFAM" id="SSF50978">
    <property type="entry name" value="WD40 repeat-like"/>
    <property type="match status" value="1"/>
</dbReference>
<dbReference type="OrthoDB" id="19711at2759"/>
<dbReference type="PANTHER" id="PTHR44489:SF14">
    <property type="entry name" value="ZINC FINGER CCCH DOMAIN-CONTAINING PROTEIN 59-RELATED"/>
    <property type="match status" value="1"/>
</dbReference>
<accession>A0A5N5FXY6</accession>
<keyword evidence="2" id="KW-1185">Reference proteome</keyword>
<dbReference type="InterPro" id="IPR036322">
    <property type="entry name" value="WD40_repeat_dom_sf"/>
</dbReference>
<reference evidence="1 2" key="3">
    <citation type="submission" date="2019-11" db="EMBL/GenBank/DDBJ databases">
        <title>A de novo genome assembly of a pear dwarfing rootstock.</title>
        <authorList>
            <person name="Wang F."/>
            <person name="Wang J."/>
            <person name="Li S."/>
            <person name="Zhang Y."/>
            <person name="Fang M."/>
            <person name="Ma L."/>
            <person name="Zhao Y."/>
            <person name="Jiang S."/>
        </authorList>
    </citation>
    <scope>NUCLEOTIDE SEQUENCE [LARGE SCALE GENOMIC DNA]</scope>
    <source>
        <strain evidence="1">S2</strain>
        <tissue evidence="1">Leaf</tissue>
    </source>
</reference>
<evidence type="ECO:0000313" key="1">
    <source>
        <dbReference type="EMBL" id="KAB2603164.1"/>
    </source>
</evidence>
<dbReference type="PANTHER" id="PTHR44489">
    <property type="match status" value="1"/>
</dbReference>
<reference evidence="2" key="2">
    <citation type="submission" date="2019-10" db="EMBL/GenBank/DDBJ databases">
        <title>A de novo genome assembly of a pear dwarfing rootstock.</title>
        <authorList>
            <person name="Wang F."/>
            <person name="Wang J."/>
            <person name="Li S."/>
            <person name="Zhang Y."/>
            <person name="Fang M."/>
            <person name="Ma L."/>
            <person name="Zhao Y."/>
            <person name="Jiang S."/>
        </authorList>
    </citation>
    <scope>NUCLEOTIDE SEQUENCE [LARGE SCALE GENOMIC DNA]</scope>
</reference>
<comment type="caution">
    <text evidence="1">The sequence shown here is derived from an EMBL/GenBank/DDBJ whole genome shotgun (WGS) entry which is preliminary data.</text>
</comment>